<dbReference type="Gene3D" id="3.40.50.150">
    <property type="entry name" value="Vaccinia Virus protein VP39"/>
    <property type="match status" value="1"/>
</dbReference>
<dbReference type="AlphaFoldDB" id="A0A9P1M8M4"/>
<evidence type="ECO:0000313" key="2">
    <source>
        <dbReference type="Proteomes" id="UP000838763"/>
    </source>
</evidence>
<reference evidence="1" key="1">
    <citation type="submission" date="2022-11" db="EMBL/GenBank/DDBJ databases">
        <authorList>
            <person name="Scott C."/>
            <person name="Bruce N."/>
        </authorList>
    </citation>
    <scope>NUCLEOTIDE SEQUENCE</scope>
</reference>
<dbReference type="InterPro" id="IPR019410">
    <property type="entry name" value="Methyltransf_16"/>
</dbReference>
<comment type="caution">
    <text evidence="1">The sequence shown here is derived from an EMBL/GenBank/DDBJ whole genome shotgun (WGS) entry which is preliminary data.</text>
</comment>
<dbReference type="GO" id="GO:0005737">
    <property type="term" value="C:cytoplasm"/>
    <property type="evidence" value="ECO:0007669"/>
    <property type="project" value="TreeGrafter"/>
</dbReference>
<dbReference type="OrthoDB" id="194386at2759"/>
<dbReference type="Pfam" id="PF10294">
    <property type="entry name" value="Methyltransf_16"/>
    <property type="match status" value="1"/>
</dbReference>
<evidence type="ECO:0008006" key="3">
    <source>
        <dbReference type="Google" id="ProtNLM"/>
    </source>
</evidence>
<dbReference type="EMBL" id="CALLCH030000004">
    <property type="protein sequence ID" value="CAI4212444.1"/>
    <property type="molecule type" value="Genomic_DNA"/>
</dbReference>
<proteinExistence type="predicted"/>
<organism evidence="1 2">
    <name type="scientific">Parascedosporium putredinis</name>
    <dbReference type="NCBI Taxonomy" id="1442378"/>
    <lineage>
        <taxon>Eukaryota</taxon>
        <taxon>Fungi</taxon>
        <taxon>Dikarya</taxon>
        <taxon>Ascomycota</taxon>
        <taxon>Pezizomycotina</taxon>
        <taxon>Sordariomycetes</taxon>
        <taxon>Hypocreomycetidae</taxon>
        <taxon>Microascales</taxon>
        <taxon>Microascaceae</taxon>
        <taxon>Parascedosporium</taxon>
    </lineage>
</organism>
<dbReference type="PANTHER" id="PTHR14614">
    <property type="entry name" value="HEPATOCELLULAR CARCINOMA-ASSOCIATED ANTIGEN"/>
    <property type="match status" value="1"/>
</dbReference>
<evidence type="ECO:0000313" key="1">
    <source>
        <dbReference type="EMBL" id="CAI4212444.1"/>
    </source>
</evidence>
<accession>A0A9P1M8M4</accession>
<dbReference type="Proteomes" id="UP000838763">
    <property type="component" value="Unassembled WGS sequence"/>
</dbReference>
<gene>
    <name evidence="1" type="ORF">PPNO1_LOCUS2202</name>
</gene>
<name>A0A9P1M8M4_9PEZI</name>
<keyword evidence="2" id="KW-1185">Reference proteome</keyword>
<dbReference type="CDD" id="cd02440">
    <property type="entry name" value="AdoMet_MTases"/>
    <property type="match status" value="1"/>
</dbReference>
<dbReference type="PANTHER" id="PTHR14614:SF130">
    <property type="entry name" value="PROTEIN-LYSINE N-METHYLTRANSFERASE EEF2KMT"/>
    <property type="match status" value="1"/>
</dbReference>
<dbReference type="SUPFAM" id="SSF53335">
    <property type="entry name" value="S-adenosyl-L-methionine-dependent methyltransferases"/>
    <property type="match status" value="1"/>
</dbReference>
<sequence length="347" mass="38035">MARPQLEGSLSRFCHQYLQLEKQLDYPDGHLLRRSDVQEALYESLFAEGAVPFPPPQRYRARVLKELLSRIEKSIHDWEEQGVSDSLMEAFAEVLAVPLPSESEAVQQTDYVTYYLSLLNGDSETREAHQGTPEKTITLLESRGLVASFGTTGLRTWEAALHLGQWLCTVPEIIKGKRILELGAGTGYISVLCAKHLGAARVLASDGSEEVVAGLADASFLNGLQGSDKFAITELFWGRALLGTEEAEWNGGEAIDVVLGSDITYDPRSQPALVGTLGELFDMFPGVRVILSTAERNAETLSSMLDVCKSQGLLVDFIEYPAPAAVEQQGPFYPTGVPIHIVEIRKP</sequence>
<dbReference type="InterPro" id="IPR029063">
    <property type="entry name" value="SAM-dependent_MTases_sf"/>
</dbReference>
<dbReference type="GO" id="GO:0008757">
    <property type="term" value="F:S-adenosylmethionine-dependent methyltransferase activity"/>
    <property type="evidence" value="ECO:0007669"/>
    <property type="project" value="UniProtKB-ARBA"/>
</dbReference>
<protein>
    <recommendedName>
        <fullName evidence="3">FAM86A protein</fullName>
    </recommendedName>
</protein>